<reference evidence="1 2" key="1">
    <citation type="journal article" date="2023" name="Science">
        <title>Complex scaffold remodeling in plant triterpene biosynthesis.</title>
        <authorList>
            <person name="De La Pena R."/>
            <person name="Hodgson H."/>
            <person name="Liu J.C."/>
            <person name="Stephenson M.J."/>
            <person name="Martin A.C."/>
            <person name="Owen C."/>
            <person name="Harkess A."/>
            <person name="Leebens-Mack J."/>
            <person name="Jimenez L.E."/>
            <person name="Osbourn A."/>
            <person name="Sattely E.S."/>
        </authorList>
    </citation>
    <scope>NUCLEOTIDE SEQUENCE [LARGE SCALE GENOMIC DNA]</scope>
    <source>
        <strain evidence="2">cv. JPN11</strain>
        <tissue evidence="1">Leaf</tissue>
    </source>
</reference>
<protein>
    <submittedName>
        <fullName evidence="1">Pectinesterase</fullName>
    </submittedName>
</protein>
<proteinExistence type="predicted"/>
<sequence length="431" mass="47226">MSTCVTATFFLFIALATTTSCTQELVAVQAARAALLQAKNWAQASIAPTRLNQELKYHHGEALSECDRLYEESEYRLSRLLAGENYTVDDARIWLSSALACHRTCLDGLEEKGFAQTHAASQNLTLLLGEALKLYTRAGRGRRGLGRPRSSQTSGILASWDRATSKADVVVAQDGSGAHRTINEAVAALARMGHRRPQRVIIYVKSGVYREKVEIPRHMNNIMFVGDGMDKTIVTGSRNVPDGYTTSSSATFGVSGDGFWARDMTFENTAGPQKAPSSCTTSKLRSLSFSTVAASKVTAQGRDNPHETTGISIIESRIRPAADLIAVRGSFRSYLGRPWKKYSRTVIFKTDLDGIIHPKGWTEWKGDFALSTLYYAEYLNTGVGASTANRVKWPGFHVLNSPQQANPFTVSRFIQGDSWIPETGVPFSLGI</sequence>
<dbReference type="EMBL" id="CM051394">
    <property type="protein sequence ID" value="KAJ4727157.1"/>
    <property type="molecule type" value="Genomic_DNA"/>
</dbReference>
<accession>A0ACC1YVA7</accession>
<organism evidence="1 2">
    <name type="scientific">Melia azedarach</name>
    <name type="common">Chinaberry tree</name>
    <dbReference type="NCBI Taxonomy" id="155640"/>
    <lineage>
        <taxon>Eukaryota</taxon>
        <taxon>Viridiplantae</taxon>
        <taxon>Streptophyta</taxon>
        <taxon>Embryophyta</taxon>
        <taxon>Tracheophyta</taxon>
        <taxon>Spermatophyta</taxon>
        <taxon>Magnoliopsida</taxon>
        <taxon>eudicotyledons</taxon>
        <taxon>Gunneridae</taxon>
        <taxon>Pentapetalae</taxon>
        <taxon>rosids</taxon>
        <taxon>malvids</taxon>
        <taxon>Sapindales</taxon>
        <taxon>Meliaceae</taxon>
        <taxon>Melia</taxon>
    </lineage>
</organism>
<comment type="caution">
    <text evidence="1">The sequence shown here is derived from an EMBL/GenBank/DDBJ whole genome shotgun (WGS) entry which is preliminary data.</text>
</comment>
<evidence type="ECO:0000313" key="2">
    <source>
        <dbReference type="Proteomes" id="UP001164539"/>
    </source>
</evidence>
<gene>
    <name evidence="1" type="ORF">OWV82_000303</name>
</gene>
<evidence type="ECO:0000313" key="1">
    <source>
        <dbReference type="EMBL" id="KAJ4727157.1"/>
    </source>
</evidence>
<keyword evidence="2" id="KW-1185">Reference proteome</keyword>
<name>A0ACC1YVA7_MELAZ</name>
<dbReference type="Proteomes" id="UP001164539">
    <property type="component" value="Chromosome 1"/>
</dbReference>